<comment type="caution">
    <text evidence="4">The sequence shown here is derived from an EMBL/GenBank/DDBJ whole genome shotgun (WGS) entry which is preliminary data.</text>
</comment>
<sequence>MTFNIADLVEHAVDVVPERIAAICGERRVTYAQLEERANRLAHHLADRGVGRGSHVGVYSRNSIEAVETMVAAYKLRAVAVNVNYRYVANELRYIFDDADLVALVHERANAAKVAQARTAKLKHVIVVDDGSDADFDGEEYESALAQGHPERDFEARSPQDVYVLYTGGTTGNPKGVLWHHEDIWRVLGGGIDFITGARIEDEWQQANTGLQYSMVRFPVPPLIHGAAQWATFQSLFSGGTVVLVPQFDAHDVWRTIEKHRAQVILIVGDAMARPMIEALNQGRYDTSSVVAIASSAALFSPSVKEQYLAALPNVVITDSIGSSETGFSGLGIVRKGLAGNGGPRVQIDADNIVIDEANEPVGPGVVGRIARGGHIPLGYYKDEAKTKALFTEVGGKRYAVPGDFARVEDDGTVTLLGRGNVCVNTGGEKVFPEEVEGALKSHPDVFDALVIGVPDDRLGQRVAAVVQPRPGRTPSLSALDSHARGEIAGYKVPRSLWLVDEIKRSPSGKPDYRWAQSYAQDNEPTEQAAVAAGTTRL</sequence>
<dbReference type="NCBIfam" id="NF005863">
    <property type="entry name" value="PRK07798.1"/>
    <property type="match status" value="1"/>
</dbReference>
<dbReference type="Proteomes" id="UP000295680">
    <property type="component" value="Unassembled WGS sequence"/>
</dbReference>
<dbReference type="PANTHER" id="PTHR43767">
    <property type="entry name" value="LONG-CHAIN-FATTY-ACID--COA LIGASE"/>
    <property type="match status" value="1"/>
</dbReference>
<dbReference type="GO" id="GO:0016878">
    <property type="term" value="F:acid-thiol ligase activity"/>
    <property type="evidence" value="ECO:0007669"/>
    <property type="project" value="UniProtKB-ARBA"/>
</dbReference>
<reference evidence="4 5" key="1">
    <citation type="submission" date="2019-03" db="EMBL/GenBank/DDBJ databases">
        <title>Genomic Encyclopedia of Type Strains, Phase IV (KMG-IV): sequencing the most valuable type-strain genomes for metagenomic binning, comparative biology and taxonomic classification.</title>
        <authorList>
            <person name="Goeker M."/>
        </authorList>
    </citation>
    <scope>NUCLEOTIDE SEQUENCE [LARGE SCALE GENOMIC DNA]</scope>
    <source>
        <strain evidence="4 5">DSM 45934</strain>
    </source>
</reference>
<proteinExistence type="predicted"/>
<feature type="domain" description="AMP-binding enzyme C-terminal" evidence="3">
    <location>
        <begin position="435"/>
        <end position="510"/>
    </location>
</feature>
<dbReference type="InterPro" id="IPR025110">
    <property type="entry name" value="AMP-bd_C"/>
</dbReference>
<dbReference type="Pfam" id="PF13193">
    <property type="entry name" value="AMP-binding_C"/>
    <property type="match status" value="1"/>
</dbReference>
<evidence type="ECO:0000259" key="3">
    <source>
        <dbReference type="Pfam" id="PF13193"/>
    </source>
</evidence>
<dbReference type="EMBL" id="SLWS01000018">
    <property type="protein sequence ID" value="TCO46690.1"/>
    <property type="molecule type" value="Genomic_DNA"/>
</dbReference>
<keyword evidence="4" id="KW-0436">Ligase</keyword>
<name>A0A4V2S426_9PSEU</name>
<accession>A0A4V2S426</accession>
<dbReference type="CDD" id="cd05924">
    <property type="entry name" value="FACL_like_5"/>
    <property type="match status" value="1"/>
</dbReference>
<organism evidence="4 5">
    <name type="scientific">Actinocrispum wychmicini</name>
    <dbReference type="NCBI Taxonomy" id="1213861"/>
    <lineage>
        <taxon>Bacteria</taxon>
        <taxon>Bacillati</taxon>
        <taxon>Actinomycetota</taxon>
        <taxon>Actinomycetes</taxon>
        <taxon>Pseudonocardiales</taxon>
        <taxon>Pseudonocardiaceae</taxon>
        <taxon>Actinocrispum</taxon>
    </lineage>
</organism>
<dbReference type="InterPro" id="IPR000873">
    <property type="entry name" value="AMP-dep_synth/lig_dom"/>
</dbReference>
<dbReference type="RefSeq" id="WP_165961011.1">
    <property type="nucleotide sequence ID" value="NZ_SLWS01000018.1"/>
</dbReference>
<evidence type="ECO:0000259" key="2">
    <source>
        <dbReference type="Pfam" id="PF00501"/>
    </source>
</evidence>
<evidence type="ECO:0000313" key="4">
    <source>
        <dbReference type="EMBL" id="TCO46690.1"/>
    </source>
</evidence>
<dbReference type="InterPro" id="IPR020845">
    <property type="entry name" value="AMP-binding_CS"/>
</dbReference>
<dbReference type="InterPro" id="IPR045851">
    <property type="entry name" value="AMP-bd_C_sf"/>
</dbReference>
<feature type="domain" description="AMP-dependent synthetase/ligase" evidence="2">
    <location>
        <begin position="10"/>
        <end position="381"/>
    </location>
</feature>
<gene>
    <name evidence="4" type="ORF">EV192_11885</name>
</gene>
<dbReference type="PANTHER" id="PTHR43767:SF1">
    <property type="entry name" value="NONRIBOSOMAL PEPTIDE SYNTHASE PES1 (EUROFUNG)-RELATED"/>
    <property type="match status" value="1"/>
</dbReference>
<dbReference type="SUPFAM" id="SSF56801">
    <property type="entry name" value="Acetyl-CoA synthetase-like"/>
    <property type="match status" value="1"/>
</dbReference>
<keyword evidence="5" id="KW-1185">Reference proteome</keyword>
<evidence type="ECO:0000313" key="5">
    <source>
        <dbReference type="Proteomes" id="UP000295680"/>
    </source>
</evidence>
<dbReference type="AlphaFoldDB" id="A0A4V2S426"/>
<feature type="region of interest" description="Disordered" evidence="1">
    <location>
        <begin position="510"/>
        <end position="538"/>
    </location>
</feature>
<dbReference type="PROSITE" id="PS00455">
    <property type="entry name" value="AMP_BINDING"/>
    <property type="match status" value="1"/>
</dbReference>
<dbReference type="Pfam" id="PF00501">
    <property type="entry name" value="AMP-binding"/>
    <property type="match status" value="1"/>
</dbReference>
<dbReference type="InterPro" id="IPR042099">
    <property type="entry name" value="ANL_N_sf"/>
</dbReference>
<evidence type="ECO:0000256" key="1">
    <source>
        <dbReference type="SAM" id="MobiDB-lite"/>
    </source>
</evidence>
<dbReference type="InterPro" id="IPR050237">
    <property type="entry name" value="ATP-dep_AMP-bd_enzyme"/>
</dbReference>
<dbReference type="Gene3D" id="3.40.50.12780">
    <property type="entry name" value="N-terminal domain of ligase-like"/>
    <property type="match status" value="1"/>
</dbReference>
<protein>
    <submittedName>
        <fullName evidence="4">Acyl-CoA synthetase (AMP-forming)/AMP-acid ligase II</fullName>
    </submittedName>
</protein>
<dbReference type="Gene3D" id="3.30.300.30">
    <property type="match status" value="1"/>
</dbReference>